<evidence type="ECO:0000256" key="2">
    <source>
        <dbReference type="ARBA" id="ARBA00023180"/>
    </source>
</evidence>
<reference evidence="3" key="1">
    <citation type="submission" date="2014-10" db="EMBL/GenBank/DDBJ databases">
        <title>S-RNase-like sequence in Ziziphus jujuba cv. '26-16 TOC'.</title>
        <authorList>
            <person name="Raviv B."/>
        </authorList>
    </citation>
    <scope>NUCLEOTIDE SEQUENCE</scope>
    <source>
        <strain evidence="3">Russia4</strain>
    </source>
</reference>
<organism evidence="3">
    <name type="scientific">Ziziphus jujuba</name>
    <name type="common">Chinese jujube</name>
    <name type="synonym">Ziziphus sativa</name>
    <dbReference type="NCBI Taxonomy" id="326968"/>
    <lineage>
        <taxon>Eukaryota</taxon>
        <taxon>Viridiplantae</taxon>
        <taxon>Streptophyta</taxon>
        <taxon>Embryophyta</taxon>
        <taxon>Tracheophyta</taxon>
        <taxon>Spermatophyta</taxon>
        <taxon>Magnoliopsida</taxon>
        <taxon>eudicotyledons</taxon>
        <taxon>Gunneridae</taxon>
        <taxon>Pentapetalae</taxon>
        <taxon>rosids</taxon>
        <taxon>fabids</taxon>
        <taxon>Rosales</taxon>
        <taxon>Rhamnaceae</taxon>
        <taxon>Paliureae</taxon>
        <taxon>Ziziphus</taxon>
    </lineage>
</organism>
<feature type="non-terminal residue" evidence="3">
    <location>
        <position position="1"/>
    </location>
</feature>
<keyword evidence="1" id="KW-0732">Signal</keyword>
<dbReference type="EMBL" id="KM872061">
    <property type="protein sequence ID" value="AJF34999.1"/>
    <property type="molecule type" value="Genomic_DNA"/>
</dbReference>
<sequence length="38" mass="4330">TVHGLWPPKENGKAKVTFDQKPMEDGQILDLNIIWPNV</sequence>
<dbReference type="GO" id="GO:0033897">
    <property type="term" value="F:ribonuclease T2 activity"/>
    <property type="evidence" value="ECO:0007669"/>
    <property type="project" value="InterPro"/>
</dbReference>
<accession>A0A0B5H697</accession>
<dbReference type="GO" id="GO:0003723">
    <property type="term" value="F:RNA binding"/>
    <property type="evidence" value="ECO:0007669"/>
    <property type="project" value="InterPro"/>
</dbReference>
<dbReference type="AlphaFoldDB" id="A0A0B5H697"/>
<evidence type="ECO:0000313" key="3">
    <source>
        <dbReference type="EMBL" id="AJF34999.1"/>
    </source>
</evidence>
<feature type="non-terminal residue" evidence="3">
    <location>
        <position position="38"/>
    </location>
</feature>
<dbReference type="SUPFAM" id="SSF55895">
    <property type="entry name" value="Ribonuclease Rh-like"/>
    <property type="match status" value="1"/>
</dbReference>
<evidence type="ECO:0000256" key="1">
    <source>
        <dbReference type="ARBA" id="ARBA00022729"/>
    </source>
</evidence>
<name>A0A0B5H697_ZIZJJ</name>
<proteinExistence type="predicted"/>
<dbReference type="InterPro" id="IPR036430">
    <property type="entry name" value="RNase_T2-like_sf"/>
</dbReference>
<protein>
    <submittedName>
        <fullName evidence="3">S-RNase like protein</fullName>
    </submittedName>
</protein>
<keyword evidence="2" id="KW-0325">Glycoprotein</keyword>